<keyword evidence="3" id="KW-0804">Transcription</keyword>
<dbReference type="InterPro" id="IPR036388">
    <property type="entry name" value="WH-like_DNA-bd_sf"/>
</dbReference>
<dbReference type="KEGG" id="rhox:RBB84_19865"/>
<evidence type="ECO:0000256" key="2">
    <source>
        <dbReference type="ARBA" id="ARBA00023125"/>
    </source>
</evidence>
<proteinExistence type="predicted"/>
<sequence>MSDRSALNPSEAAKAAAALKGPDIEGWAARFEMLSEPNRLRILHCLHHIPGLCVSDLAAAVGMSPTAVSQALRLLRQRGLVSYTRVGRIVRYQLSDDPAHSLLHQMGAVHGHNHHH</sequence>
<dbReference type="SMART" id="SM00418">
    <property type="entry name" value="HTH_ARSR"/>
    <property type="match status" value="1"/>
</dbReference>
<dbReference type="EMBL" id="CP132970">
    <property type="protein sequence ID" value="XBW03517.1"/>
    <property type="molecule type" value="Genomic_DNA"/>
</dbReference>
<dbReference type="PROSITE" id="PS50987">
    <property type="entry name" value="HTH_ARSR_2"/>
    <property type="match status" value="1"/>
</dbReference>
<dbReference type="InterPro" id="IPR051011">
    <property type="entry name" value="Metal_resp_trans_reg"/>
</dbReference>
<dbReference type="InterPro" id="IPR011991">
    <property type="entry name" value="ArsR-like_HTH"/>
</dbReference>
<keyword evidence="2" id="KW-0238">DNA-binding</keyword>
<organism evidence="5">
    <name type="scientific">Rhodococcus sp. D-6</name>
    <dbReference type="NCBI Taxonomy" id="1387842"/>
    <lineage>
        <taxon>Bacteria</taxon>
        <taxon>Bacillati</taxon>
        <taxon>Actinomycetota</taxon>
        <taxon>Actinomycetes</taxon>
        <taxon>Mycobacteriales</taxon>
        <taxon>Nocardiaceae</taxon>
        <taxon>Rhodococcus</taxon>
    </lineage>
</organism>
<dbReference type="SUPFAM" id="SSF46785">
    <property type="entry name" value="Winged helix' DNA-binding domain"/>
    <property type="match status" value="1"/>
</dbReference>
<dbReference type="InterPro" id="IPR036390">
    <property type="entry name" value="WH_DNA-bd_sf"/>
</dbReference>
<name>A0AAU7UWB3_9NOCA</name>
<reference evidence="5" key="1">
    <citation type="submission" date="2023-08" db="EMBL/GenBank/DDBJ databases">
        <title>The novel hydrolase IpcH responsible for the initial isoprocarb degradation step in Rhodococcus sp. D-6.</title>
        <authorList>
            <person name="Zhu Q."/>
        </authorList>
    </citation>
    <scope>NUCLEOTIDE SEQUENCE</scope>
    <source>
        <strain evidence="5">D-6</strain>
    </source>
</reference>
<evidence type="ECO:0000256" key="3">
    <source>
        <dbReference type="ARBA" id="ARBA00023163"/>
    </source>
</evidence>
<dbReference type="NCBIfam" id="NF033788">
    <property type="entry name" value="HTH_metalloreg"/>
    <property type="match status" value="1"/>
</dbReference>
<dbReference type="PANTHER" id="PTHR43132:SF6">
    <property type="entry name" value="HTH-TYPE TRANSCRIPTIONAL REPRESSOR CZRA"/>
    <property type="match status" value="1"/>
</dbReference>
<evidence type="ECO:0000313" key="5">
    <source>
        <dbReference type="EMBL" id="XBW03517.1"/>
    </source>
</evidence>
<dbReference type="GO" id="GO:0003677">
    <property type="term" value="F:DNA binding"/>
    <property type="evidence" value="ECO:0007669"/>
    <property type="project" value="UniProtKB-KW"/>
</dbReference>
<feature type="domain" description="HTH arsR-type" evidence="4">
    <location>
        <begin position="19"/>
        <end position="114"/>
    </location>
</feature>
<dbReference type="Pfam" id="PF01022">
    <property type="entry name" value="HTH_5"/>
    <property type="match status" value="1"/>
</dbReference>
<dbReference type="AlphaFoldDB" id="A0AAU7UWB3"/>
<accession>A0AAU7UWB3</accession>
<protein>
    <submittedName>
        <fullName evidence="5">Metalloregulator ArsR/SmtB family transcription factor</fullName>
    </submittedName>
</protein>
<dbReference type="Gene3D" id="1.10.10.10">
    <property type="entry name" value="Winged helix-like DNA-binding domain superfamily/Winged helix DNA-binding domain"/>
    <property type="match status" value="1"/>
</dbReference>
<evidence type="ECO:0000259" key="4">
    <source>
        <dbReference type="PROSITE" id="PS50987"/>
    </source>
</evidence>
<evidence type="ECO:0000256" key="1">
    <source>
        <dbReference type="ARBA" id="ARBA00023015"/>
    </source>
</evidence>
<dbReference type="GO" id="GO:0003700">
    <property type="term" value="F:DNA-binding transcription factor activity"/>
    <property type="evidence" value="ECO:0007669"/>
    <property type="project" value="InterPro"/>
</dbReference>
<dbReference type="RefSeq" id="WP_350246622.1">
    <property type="nucleotide sequence ID" value="NZ_CP132970.1"/>
</dbReference>
<keyword evidence="1" id="KW-0805">Transcription regulation</keyword>
<dbReference type="InterPro" id="IPR001845">
    <property type="entry name" value="HTH_ArsR_DNA-bd_dom"/>
</dbReference>
<dbReference type="PANTHER" id="PTHR43132">
    <property type="entry name" value="ARSENICAL RESISTANCE OPERON REPRESSOR ARSR-RELATED"/>
    <property type="match status" value="1"/>
</dbReference>
<gene>
    <name evidence="5" type="ORF">RBB84_19865</name>
</gene>
<dbReference type="CDD" id="cd00090">
    <property type="entry name" value="HTH_ARSR"/>
    <property type="match status" value="1"/>
</dbReference>
<dbReference type="PRINTS" id="PR00778">
    <property type="entry name" value="HTHARSR"/>
</dbReference>